<keyword evidence="5" id="KW-1185">Reference proteome</keyword>
<dbReference type="VEuPathDB" id="CryptoDB:ChTU502y2012_407g1410"/>
<feature type="coiled-coil region" evidence="1">
    <location>
        <begin position="204"/>
        <end position="231"/>
    </location>
</feature>
<evidence type="ECO:0000256" key="2">
    <source>
        <dbReference type="SAM" id="MobiDB-lite"/>
    </source>
</evidence>
<proteinExistence type="predicted"/>
<reference evidence="4 5" key="3">
    <citation type="submission" date="2017-10" db="EMBL/GenBank/DDBJ databases">
        <title>Consistent, comparative and evidence-based genome annotation and re-annotation for the closely-related species, Cryptosporidium parvum, C. hominis and C. tyzzeri.</title>
        <authorList>
            <person name="Baptista R.P."/>
            <person name="Li Y."/>
            <person name="Sateriale A."/>
            <person name="Striepen B."/>
            <person name="Kissinger J.C."/>
        </authorList>
    </citation>
    <scope>NUCLEOTIDE SEQUENCE [LARGE SCALE GENOMIC DNA]</scope>
    <source>
        <strain evidence="4">30976</strain>
    </source>
</reference>
<keyword evidence="1" id="KW-0175">Coiled coil</keyword>
<dbReference type="AlphaFoldDB" id="A0A0S4TIP0"/>
<dbReference type="VEuPathDB" id="CryptoDB:CHUDEA7_2860"/>
<feature type="region of interest" description="Disordered" evidence="2">
    <location>
        <begin position="31"/>
        <end position="67"/>
    </location>
</feature>
<reference evidence="4 5" key="1">
    <citation type="submission" date="2014-11" db="EMBL/GenBank/DDBJ databases">
        <title>Comparative genomic analysis of Cryptosporidium hominis reveals occurrence of genetic recombination in virulent subtypes.</title>
        <authorList>
            <person name="Guo Y."/>
            <person name="Tang K."/>
            <person name="Frace M."/>
            <person name="Li N."/>
            <person name="Roellig D.M."/>
            <person name="Sammons S."/>
            <person name="Knipe K."/>
            <person name="Rowe L."/>
            <person name="Feng Y."/>
            <person name="Xiao L."/>
        </authorList>
    </citation>
    <scope>NUCLEOTIDE SEQUENCE [LARGE SCALE GENOMIC DNA]</scope>
    <source>
        <strain evidence="4">30976</strain>
    </source>
</reference>
<evidence type="ECO:0000313" key="4">
    <source>
        <dbReference type="EMBL" id="PPS94745.1"/>
    </source>
</evidence>
<name>A0A0S4TIP0_CRYHO</name>
<dbReference type="OrthoDB" id="339249at2759"/>
<accession>A0A0S4TIP0</accession>
<reference evidence="3" key="2">
    <citation type="submission" date="2015-08" db="EMBL/GenBank/DDBJ databases">
        <authorList>
            <person name="Babu N.S."/>
            <person name="Beckwith C.J."/>
            <person name="Beseler K.G."/>
            <person name="Brison A."/>
            <person name="Carone J.V."/>
            <person name="Caskin T.P."/>
            <person name="Diamond M."/>
            <person name="Durham M.E."/>
            <person name="Foxe J.M."/>
            <person name="Go M."/>
            <person name="Henderson B.A."/>
            <person name="Jones I.B."/>
            <person name="McGettigan J.A."/>
            <person name="Micheletti S.J."/>
            <person name="Nasrallah M.E."/>
            <person name="Ortiz D."/>
            <person name="Piller C.R."/>
            <person name="Privatt S.R."/>
            <person name="Schneider S.L."/>
            <person name="Sharp S."/>
            <person name="Smith T.C."/>
            <person name="Stanton J.D."/>
            <person name="Ullery H.E."/>
            <person name="Wilson R.J."/>
            <person name="Serrano M.G."/>
            <person name="Buck G."/>
            <person name="Lee V."/>
            <person name="Wang Y."/>
            <person name="Carvalho R."/>
            <person name="Voegtly L."/>
            <person name="Shi R."/>
            <person name="Duckworth R."/>
            <person name="Johnson A."/>
            <person name="Loviza R."/>
            <person name="Walstead R."/>
            <person name="Shah Z."/>
            <person name="Kiflezghi M."/>
            <person name="Wade K."/>
            <person name="Ball S.L."/>
            <person name="Bradley K.W."/>
            <person name="Asai D.J."/>
            <person name="Bowman C.A."/>
            <person name="Russell D.A."/>
            <person name="Pope W.H."/>
            <person name="Jacobs-Sera D."/>
            <person name="Hendrix R.W."/>
            <person name="Hatfull G.F."/>
        </authorList>
    </citation>
    <scope>NUCLEOTIDE SEQUENCE [LARGE SCALE GENOMIC DNA]</scope>
</reference>
<feature type="coiled-coil region" evidence="1">
    <location>
        <begin position="144"/>
        <end position="171"/>
    </location>
</feature>
<dbReference type="Proteomes" id="UP001429100">
    <property type="component" value="Unassembled WGS sequence"/>
</dbReference>
<organism evidence="3">
    <name type="scientific">Cryptosporidium hominis</name>
    <dbReference type="NCBI Taxonomy" id="237895"/>
    <lineage>
        <taxon>Eukaryota</taxon>
        <taxon>Sar</taxon>
        <taxon>Alveolata</taxon>
        <taxon>Apicomplexa</taxon>
        <taxon>Conoidasida</taxon>
        <taxon>Coccidia</taxon>
        <taxon>Eucoccidiorida</taxon>
        <taxon>Eimeriorina</taxon>
        <taxon>Cryptosporidiidae</taxon>
        <taxon>Cryptosporidium</taxon>
    </lineage>
</organism>
<protein>
    <submittedName>
        <fullName evidence="3">Uncharacterized protein</fullName>
    </submittedName>
</protein>
<evidence type="ECO:0000313" key="3">
    <source>
        <dbReference type="EMBL" id="CUV07272.1"/>
    </source>
</evidence>
<evidence type="ECO:0000313" key="5">
    <source>
        <dbReference type="Proteomes" id="UP001429100"/>
    </source>
</evidence>
<dbReference type="VEuPathDB" id="CryptoDB:GY17_00002086"/>
<dbReference type="EMBL" id="JTAI01000004">
    <property type="protein sequence ID" value="PPS94745.1"/>
    <property type="molecule type" value="Genomic_DNA"/>
</dbReference>
<dbReference type="EMBL" id="LN877953">
    <property type="protein sequence ID" value="CUV07272.1"/>
    <property type="molecule type" value="Genomic_DNA"/>
</dbReference>
<sequence length="825" mass="94927">MSSKVPCLIRPTNLKKPSTISREIKTDINNLSDSKQKLNPGKSLKNENKENNLLRSKSNSQSSMNFKVPRVAYLSDRVQSKNATTEIKQSSKTVTKKVSSSSQVNLKNISKNTLIQNSNLSKQNIKSERDNVSECLSIRQQNLIKERESRLEKTKLKLESVENKLSQELLLSELIESELKLQLEYLDENNSIYFKEIELIQEFEKTLKCEIINLEKQISKMECNLYNLKDLDYIKSSIDDFKLQNVDVEQTIKLISKEILECEKSIKFYELEKDDGELIFQNLKVPFNKSIEYSLNLEKLLQNDKLLINQLQFRLHKLTKNPKFVCRTYSSEIPQLSKVHISIPSCGKKTIAVDKIENKDIHQLISQKNRVVGNEVKLKIDIKKFEFSIGKETIRFDKIIEFDDTKRPSTLLLTDLSIIDKQISNIIDKIDEPQSSTCYQPKIHYKKNIIRRQSLIYSKIDSETEKNQFEISSLNNFVEKSKYYLVDINEQKEVEMDILLLINDLFNNIKLVFSEKSDLHDKSKSNNSPISEISSIFITNVGSNSAASRQTFWGTNNARIVSICDGIGEYNDRQGIKDHNKKIPGILHSVIYQIYQNINHSSLFNWKLSADVLIQKSTNIHEDIENMSNQVDFGTQQSFNREKLLNFDGGLSGYISTEQNLSLENYAFVNNHSKSNYTDTLSGLNFRNTTIGKSKTISNCEYKSSEEFISQIYREIQTLSPNFLSSINAYRFKEELLSLSKESPNSHLIIILKIEAIISNSSISSNIVLTDFFIDEDGTADNNIVDYFSTVKGNPVNNQFMEIFSHLRKNSQTEPLIYTLVHSII</sequence>
<dbReference type="VEuPathDB" id="CryptoDB:Chro.70323"/>
<evidence type="ECO:0000256" key="1">
    <source>
        <dbReference type="SAM" id="Coils"/>
    </source>
</evidence>
<gene>
    <name evidence="3" type="ORF">CHUDEA7_2860</name>
    <name evidence="4" type="ORF">GY17_00002086</name>
</gene>
<dbReference type="Proteomes" id="UP000199752">
    <property type="component" value="Chromosome 7"/>
</dbReference>